<organism evidence="2 3">
    <name type="scientific">Apostasia shenzhenica</name>
    <dbReference type="NCBI Taxonomy" id="1088818"/>
    <lineage>
        <taxon>Eukaryota</taxon>
        <taxon>Viridiplantae</taxon>
        <taxon>Streptophyta</taxon>
        <taxon>Embryophyta</taxon>
        <taxon>Tracheophyta</taxon>
        <taxon>Spermatophyta</taxon>
        <taxon>Magnoliopsida</taxon>
        <taxon>Liliopsida</taxon>
        <taxon>Asparagales</taxon>
        <taxon>Orchidaceae</taxon>
        <taxon>Apostasioideae</taxon>
        <taxon>Apostasia</taxon>
    </lineage>
</organism>
<proteinExistence type="predicted"/>
<dbReference type="PANTHER" id="PTHR36755:SF1">
    <property type="entry name" value="OS06G0149300 PROTEIN"/>
    <property type="match status" value="1"/>
</dbReference>
<gene>
    <name evidence="2" type="ORF">AXF42_Ash005536</name>
</gene>
<keyword evidence="1" id="KW-0812">Transmembrane</keyword>
<dbReference type="Proteomes" id="UP000236161">
    <property type="component" value="Unassembled WGS sequence"/>
</dbReference>
<keyword evidence="3" id="KW-1185">Reference proteome</keyword>
<reference evidence="2 3" key="1">
    <citation type="journal article" date="2017" name="Nature">
        <title>The Apostasia genome and the evolution of orchids.</title>
        <authorList>
            <person name="Zhang G.Q."/>
            <person name="Liu K.W."/>
            <person name="Li Z."/>
            <person name="Lohaus R."/>
            <person name="Hsiao Y.Y."/>
            <person name="Niu S.C."/>
            <person name="Wang J.Y."/>
            <person name="Lin Y.C."/>
            <person name="Xu Q."/>
            <person name="Chen L.J."/>
            <person name="Yoshida K."/>
            <person name="Fujiwara S."/>
            <person name="Wang Z.W."/>
            <person name="Zhang Y.Q."/>
            <person name="Mitsuda N."/>
            <person name="Wang M."/>
            <person name="Liu G.H."/>
            <person name="Pecoraro L."/>
            <person name="Huang H.X."/>
            <person name="Xiao X.J."/>
            <person name="Lin M."/>
            <person name="Wu X.Y."/>
            <person name="Wu W.L."/>
            <person name="Chen Y.Y."/>
            <person name="Chang S.B."/>
            <person name="Sakamoto S."/>
            <person name="Ohme-Takagi M."/>
            <person name="Yagi M."/>
            <person name="Zeng S.J."/>
            <person name="Shen C.Y."/>
            <person name="Yeh C.M."/>
            <person name="Luo Y.B."/>
            <person name="Tsai W.C."/>
            <person name="Van de Peer Y."/>
            <person name="Liu Z.J."/>
        </authorList>
    </citation>
    <scope>NUCLEOTIDE SEQUENCE [LARGE SCALE GENOMIC DNA]</scope>
    <source>
        <strain evidence="3">cv. Shenzhen</strain>
        <tissue evidence="2">Stem</tissue>
    </source>
</reference>
<name>A0A2I0B7A1_9ASPA</name>
<evidence type="ECO:0000313" key="2">
    <source>
        <dbReference type="EMBL" id="PKA63641.1"/>
    </source>
</evidence>
<evidence type="ECO:0000256" key="1">
    <source>
        <dbReference type="SAM" id="Phobius"/>
    </source>
</evidence>
<feature type="transmembrane region" description="Helical" evidence="1">
    <location>
        <begin position="82"/>
        <end position="104"/>
    </location>
</feature>
<keyword evidence="1" id="KW-1133">Transmembrane helix</keyword>
<sequence length="114" mass="11772">MEFKPTVALRAIFVGGVAVFAKVAGAVKAAGGVKVGAAAAAMTAAATAAVSGTKKEETGTPKSEINGLPFSMKVKPTILKNVVYYFGFRIARSFATLCLLLLFIKLVRFSSAGN</sequence>
<protein>
    <submittedName>
        <fullName evidence="2">Uncharacterized protein</fullName>
    </submittedName>
</protein>
<dbReference type="EMBL" id="KZ451908">
    <property type="protein sequence ID" value="PKA63641.1"/>
    <property type="molecule type" value="Genomic_DNA"/>
</dbReference>
<dbReference type="AlphaFoldDB" id="A0A2I0B7A1"/>
<feature type="transmembrane region" description="Helical" evidence="1">
    <location>
        <begin position="7"/>
        <end position="27"/>
    </location>
</feature>
<evidence type="ECO:0000313" key="3">
    <source>
        <dbReference type="Proteomes" id="UP000236161"/>
    </source>
</evidence>
<keyword evidence="1" id="KW-0472">Membrane</keyword>
<dbReference type="PANTHER" id="PTHR36755">
    <property type="entry name" value="PROTEIN, PUTATIVE-RELATED"/>
    <property type="match status" value="1"/>
</dbReference>
<accession>A0A2I0B7A1</accession>